<gene>
    <name evidence="3" type="ORF">CTA1_1752</name>
</gene>
<organism evidence="3 4">
    <name type="scientific">Colletotrichum tanaceti</name>
    <dbReference type="NCBI Taxonomy" id="1306861"/>
    <lineage>
        <taxon>Eukaryota</taxon>
        <taxon>Fungi</taxon>
        <taxon>Dikarya</taxon>
        <taxon>Ascomycota</taxon>
        <taxon>Pezizomycotina</taxon>
        <taxon>Sordariomycetes</taxon>
        <taxon>Hypocreomycetidae</taxon>
        <taxon>Glomerellales</taxon>
        <taxon>Glomerellaceae</taxon>
        <taxon>Colletotrichum</taxon>
        <taxon>Colletotrichum destructivum species complex</taxon>
    </lineage>
</organism>
<feature type="compositionally biased region" description="Basic and acidic residues" evidence="2">
    <location>
        <begin position="352"/>
        <end position="370"/>
    </location>
</feature>
<name>A0A4V6DGA1_9PEZI</name>
<feature type="region of interest" description="Disordered" evidence="2">
    <location>
        <begin position="346"/>
        <end position="381"/>
    </location>
</feature>
<protein>
    <recommendedName>
        <fullName evidence="1">Vacuolar ATPase assembly protein VMA22</fullName>
    </recommendedName>
</protein>
<dbReference type="PANTHER" id="PTHR31996:SF2">
    <property type="entry name" value="COILED-COIL DOMAIN-CONTAINING PROTEIN 115"/>
    <property type="match status" value="1"/>
</dbReference>
<evidence type="ECO:0000256" key="1">
    <source>
        <dbReference type="ARBA" id="ARBA00093634"/>
    </source>
</evidence>
<dbReference type="OrthoDB" id="408631at2759"/>
<dbReference type="GO" id="GO:1990871">
    <property type="term" value="C:Vma12-Vma22 assembly complex"/>
    <property type="evidence" value="ECO:0007669"/>
    <property type="project" value="TreeGrafter"/>
</dbReference>
<accession>A0A4V6DGA1</accession>
<dbReference type="STRING" id="1306861.A0A4V6DGA1"/>
<keyword evidence="4" id="KW-1185">Reference proteome</keyword>
<dbReference type="AlphaFoldDB" id="A0A4V6DGA1"/>
<evidence type="ECO:0000313" key="4">
    <source>
        <dbReference type="Proteomes" id="UP000310108"/>
    </source>
</evidence>
<dbReference type="GO" id="GO:0051082">
    <property type="term" value="F:unfolded protein binding"/>
    <property type="evidence" value="ECO:0007669"/>
    <property type="project" value="TreeGrafter"/>
</dbReference>
<feature type="compositionally biased region" description="Basic and acidic residues" evidence="2">
    <location>
        <begin position="245"/>
        <end position="256"/>
    </location>
</feature>
<dbReference type="GO" id="GO:0070072">
    <property type="term" value="P:vacuolar proton-transporting V-type ATPase complex assembly"/>
    <property type="evidence" value="ECO:0007669"/>
    <property type="project" value="InterPro"/>
</dbReference>
<sequence length="381" mass="42618">MYWYQDPLLLSVGLGVAAQETEVSTTAATGSGLGTTSSGLSLHTTLICADHRSSHKFLALSRLTRLHLTIDYIHAQPYRTQLQTPPLYNKANIANRTYLFVLPHHSATTNNYQSASAYWFHQKSPTAKISYQALSSRHTLHRQARATMETGHIDTLLERYLILLDEYTTLRERLTRAQVGMYQNIARANFSAERGVRYGPDYYDERMRASKVLAVSLDGRNVPRFEIVQPADAVTEPKAMGTNEARARKDEERSSNDADEASGYVAGEATFANEVKHEKEANVEEVEKTKKQKKGSSDPLRWFGILAPLPLRQAQTLSVYVVEDVIPRLVSVDAEMKDVEIEVRRARKRRAKTEAASKKSDAALETDRNGLHAPAAVVEST</sequence>
<comment type="caution">
    <text evidence="3">The sequence shown here is derived from an EMBL/GenBank/DDBJ whole genome shotgun (WGS) entry which is preliminary data.</text>
</comment>
<feature type="region of interest" description="Disordered" evidence="2">
    <location>
        <begin position="233"/>
        <end position="265"/>
    </location>
</feature>
<evidence type="ECO:0000313" key="3">
    <source>
        <dbReference type="EMBL" id="TKW52096.1"/>
    </source>
</evidence>
<dbReference type="InterPro" id="IPR040357">
    <property type="entry name" value="Vma22/CCDC115"/>
</dbReference>
<dbReference type="Proteomes" id="UP000310108">
    <property type="component" value="Unassembled WGS sequence"/>
</dbReference>
<dbReference type="PANTHER" id="PTHR31996">
    <property type="entry name" value="COILED-COIL DOMAIN-CONTAINING PROTEIN 115"/>
    <property type="match status" value="1"/>
</dbReference>
<reference evidence="3 4" key="1">
    <citation type="journal article" date="2019" name="PLoS ONE">
        <title>Comparative genome analysis indicates high evolutionary potential of pathogenicity genes in Colletotrichum tanaceti.</title>
        <authorList>
            <person name="Lelwala R.V."/>
            <person name="Korhonen P.K."/>
            <person name="Young N.D."/>
            <person name="Scott J.B."/>
            <person name="Ades P.A."/>
            <person name="Gasser R.B."/>
            <person name="Taylor P.W.J."/>
        </authorList>
    </citation>
    <scope>NUCLEOTIDE SEQUENCE [LARGE SCALE GENOMIC DNA]</scope>
    <source>
        <strain evidence="3">BRIP57314</strain>
    </source>
</reference>
<dbReference type="Pfam" id="PF21730">
    <property type="entry name" value="Vma22_CCDC115"/>
    <property type="match status" value="1"/>
</dbReference>
<dbReference type="EMBL" id="PJEX01000261">
    <property type="protein sequence ID" value="TKW52096.1"/>
    <property type="molecule type" value="Genomic_DNA"/>
</dbReference>
<evidence type="ECO:0000256" key="2">
    <source>
        <dbReference type="SAM" id="MobiDB-lite"/>
    </source>
</evidence>
<proteinExistence type="predicted"/>